<comment type="caution">
    <text evidence="1">The sequence shown here is derived from an EMBL/GenBank/DDBJ whole genome shotgun (WGS) entry which is preliminary data.</text>
</comment>
<evidence type="ECO:0000313" key="2">
    <source>
        <dbReference type="Proteomes" id="UP001064048"/>
    </source>
</evidence>
<protein>
    <submittedName>
        <fullName evidence="1">Uncharacterized protein</fullName>
    </submittedName>
</protein>
<accession>A0ACC0J906</accession>
<dbReference type="EMBL" id="CM046114">
    <property type="protein sequence ID" value="KAI8420571.1"/>
    <property type="molecule type" value="Genomic_DNA"/>
</dbReference>
<dbReference type="Proteomes" id="UP001064048">
    <property type="component" value="Chromosome 14"/>
</dbReference>
<gene>
    <name evidence="1" type="ORF">MSG28_009026</name>
</gene>
<reference evidence="1 2" key="1">
    <citation type="journal article" date="2022" name="Genome Biol. Evol.">
        <title>The Spruce Budworm Genome: Reconstructing the Evolutionary History of Antifreeze Proteins.</title>
        <authorList>
            <person name="Beliveau C."/>
            <person name="Gagne P."/>
            <person name="Picq S."/>
            <person name="Vernygora O."/>
            <person name="Keeling C.I."/>
            <person name="Pinkney K."/>
            <person name="Doucet D."/>
            <person name="Wen F."/>
            <person name="Johnston J.S."/>
            <person name="Maaroufi H."/>
            <person name="Boyle B."/>
            <person name="Laroche J."/>
            <person name="Dewar K."/>
            <person name="Juretic N."/>
            <person name="Blackburn G."/>
            <person name="Nisole A."/>
            <person name="Brunet B."/>
            <person name="Brandao M."/>
            <person name="Lumley L."/>
            <person name="Duan J."/>
            <person name="Quan G."/>
            <person name="Lucarotti C.J."/>
            <person name="Roe A.D."/>
            <person name="Sperling F.A.H."/>
            <person name="Levesque R.C."/>
            <person name="Cusson M."/>
        </authorList>
    </citation>
    <scope>NUCLEOTIDE SEQUENCE [LARGE SCALE GENOMIC DNA]</scope>
    <source>
        <strain evidence="1">Glfc:IPQL:Cfum</strain>
    </source>
</reference>
<evidence type="ECO:0000313" key="1">
    <source>
        <dbReference type="EMBL" id="KAI8420571.1"/>
    </source>
</evidence>
<organism evidence="1 2">
    <name type="scientific">Choristoneura fumiferana</name>
    <name type="common">Spruce budworm moth</name>
    <name type="synonym">Archips fumiferana</name>
    <dbReference type="NCBI Taxonomy" id="7141"/>
    <lineage>
        <taxon>Eukaryota</taxon>
        <taxon>Metazoa</taxon>
        <taxon>Ecdysozoa</taxon>
        <taxon>Arthropoda</taxon>
        <taxon>Hexapoda</taxon>
        <taxon>Insecta</taxon>
        <taxon>Pterygota</taxon>
        <taxon>Neoptera</taxon>
        <taxon>Endopterygota</taxon>
        <taxon>Lepidoptera</taxon>
        <taxon>Glossata</taxon>
        <taxon>Ditrysia</taxon>
        <taxon>Tortricoidea</taxon>
        <taxon>Tortricidae</taxon>
        <taxon>Tortricinae</taxon>
        <taxon>Choristoneura</taxon>
    </lineage>
</organism>
<sequence>MARYSAGARGRRGGAAGGGALGRAPHAWPTRAAECARWVYCGAPYYLPALGFIPRGHWAPAAGPPATRLRAALTRSGAALQVAGGAGGGGGAPQEAARWGERRTYFFTLHDAKQPQPLFGPDKEAPALREALGALPPHAAPAATGWGVDLHLHRGALGGARGACRRTPRPPPRRGSTCICTRQGGAGGRGARCRRTPRPPPPAGGSTCICTASRGGAGGGAGALPPHAAPAATGWGVDLHLHRGGGWGGGALPPHARPPPPAGASTCICTASRGGAGGRGARCRRTPRPPPPAGASTCICTASRGGAGGRGARCRRTPRPPPPAGASTCTCTASRGALGGAGRAAAAPPAATGWASTCICTASRGGAGGARARCRRTPRPPPPAGRRPASAPRLGGRWGARGALPPHAAPAATGWGVDLHLHRV</sequence>
<keyword evidence="2" id="KW-1185">Reference proteome</keyword>
<name>A0ACC0J906_CHOFU</name>
<proteinExistence type="predicted"/>